<proteinExistence type="predicted"/>
<evidence type="ECO:0000256" key="1">
    <source>
        <dbReference type="SAM" id="MobiDB-lite"/>
    </source>
</evidence>
<organism evidence="2 3">
    <name type="scientific">Rickenella mellea</name>
    <dbReference type="NCBI Taxonomy" id="50990"/>
    <lineage>
        <taxon>Eukaryota</taxon>
        <taxon>Fungi</taxon>
        <taxon>Dikarya</taxon>
        <taxon>Basidiomycota</taxon>
        <taxon>Agaricomycotina</taxon>
        <taxon>Agaricomycetes</taxon>
        <taxon>Hymenochaetales</taxon>
        <taxon>Rickenellaceae</taxon>
        <taxon>Rickenella</taxon>
    </lineage>
</organism>
<accession>A0A4Y7PHC7</accession>
<feature type="compositionally biased region" description="Basic and acidic residues" evidence="1">
    <location>
        <begin position="268"/>
        <end position="280"/>
    </location>
</feature>
<feature type="region of interest" description="Disordered" evidence="1">
    <location>
        <begin position="257"/>
        <end position="341"/>
    </location>
</feature>
<protein>
    <submittedName>
        <fullName evidence="2">Uncharacterized protein</fullName>
    </submittedName>
</protein>
<feature type="region of interest" description="Disordered" evidence="1">
    <location>
        <begin position="494"/>
        <end position="563"/>
    </location>
</feature>
<feature type="non-terminal residue" evidence="2">
    <location>
        <position position="563"/>
    </location>
</feature>
<feature type="compositionally biased region" description="Pro residues" evidence="1">
    <location>
        <begin position="306"/>
        <end position="315"/>
    </location>
</feature>
<dbReference type="VEuPathDB" id="FungiDB:BD410DRAFT_810109"/>
<name>A0A4Y7PHC7_9AGAM</name>
<feature type="compositionally biased region" description="Low complexity" evidence="1">
    <location>
        <begin position="387"/>
        <end position="398"/>
    </location>
</feature>
<feature type="compositionally biased region" description="Basic and acidic residues" evidence="1">
    <location>
        <begin position="548"/>
        <end position="563"/>
    </location>
</feature>
<sequence>MTGLVNSAEKATNSSRLLLVKGKISMGALGLRALSQVDPSMLESSKESRDPLVKYVCGEVSTDAAKLMSNWTDVGLLRAVFYATCFSVFCLLDGSKIGQKGLTMPAMIEPAIGANRAEHESYSLRVPMGRICNPWTLTGYPYPRILPTGIFNKFRLIVAFRTQNILLHHELPMGTHTGKTLMGNLDPWIRVLQIELDVWTLMIQMAIHGAQIFDEQIHRLVASWSKMGFGMELEEPKNTTLVSVDEVALAVQSWNSKLTAASTSSPSPREDGHRAHEDFTSPKQSIEIHAGANPDSPMTESQNPPQLHPQLPPTPNLDQHEDTDSQNESDAGADGHHNVDEDGDMIMAQQLNSDQIQCNVGGKCDGLFAHDNMTNHVKIPASGLSDLSKLSSISSSSSEGEEHNNSAADLGAVKTKSIEYLGEDDSEEEEADDSNINQEGDEDSDTPLQHRASLRNNVNQESDEESDTPLQRCASLRLAISNKAPMSMADAINLGATRDRSTRPPPSKKRSASGVVMISKGKGVKILPYTEVQEPPAKRSKTTTHPISETKESNITSKAEEQL</sequence>
<reference evidence="2 3" key="1">
    <citation type="submission" date="2018-06" db="EMBL/GenBank/DDBJ databases">
        <title>A transcriptomic atlas of mushroom development highlights an independent origin of complex multicellularity.</title>
        <authorList>
            <consortium name="DOE Joint Genome Institute"/>
            <person name="Krizsan K."/>
            <person name="Almasi E."/>
            <person name="Merenyi Z."/>
            <person name="Sahu N."/>
            <person name="Viragh M."/>
            <person name="Koszo T."/>
            <person name="Mondo S."/>
            <person name="Kiss B."/>
            <person name="Balint B."/>
            <person name="Kues U."/>
            <person name="Barry K."/>
            <person name="Hegedus J.C."/>
            <person name="Henrissat B."/>
            <person name="Johnson J."/>
            <person name="Lipzen A."/>
            <person name="Ohm R."/>
            <person name="Nagy I."/>
            <person name="Pangilinan J."/>
            <person name="Yan J."/>
            <person name="Xiong Y."/>
            <person name="Grigoriev I.V."/>
            <person name="Hibbett D.S."/>
            <person name="Nagy L.G."/>
        </authorList>
    </citation>
    <scope>NUCLEOTIDE SEQUENCE [LARGE SCALE GENOMIC DNA]</scope>
    <source>
        <strain evidence="2 3">SZMC22713</strain>
    </source>
</reference>
<feature type="compositionally biased region" description="Acidic residues" evidence="1">
    <location>
        <begin position="421"/>
        <end position="445"/>
    </location>
</feature>
<feature type="region of interest" description="Disordered" evidence="1">
    <location>
        <begin position="387"/>
        <end position="448"/>
    </location>
</feature>
<dbReference type="Proteomes" id="UP000294933">
    <property type="component" value="Unassembled WGS sequence"/>
</dbReference>
<dbReference type="AlphaFoldDB" id="A0A4Y7PHC7"/>
<keyword evidence="3" id="KW-1185">Reference proteome</keyword>
<evidence type="ECO:0000313" key="3">
    <source>
        <dbReference type="Proteomes" id="UP000294933"/>
    </source>
</evidence>
<dbReference type="EMBL" id="ML170417">
    <property type="protein sequence ID" value="TDL13969.1"/>
    <property type="molecule type" value="Genomic_DNA"/>
</dbReference>
<evidence type="ECO:0000313" key="2">
    <source>
        <dbReference type="EMBL" id="TDL13969.1"/>
    </source>
</evidence>
<gene>
    <name evidence="2" type="ORF">BD410DRAFT_810109</name>
</gene>
<feature type="compositionally biased region" description="Polar residues" evidence="1">
    <location>
        <begin position="257"/>
        <end position="267"/>
    </location>
</feature>